<dbReference type="EMBL" id="AP024597">
    <property type="protein sequence ID" value="BCU71530.1"/>
    <property type="molecule type" value="Genomic_DNA"/>
</dbReference>
<dbReference type="GeneID" id="66164543"/>
<protein>
    <submittedName>
        <fullName evidence="2">Uncharacterized protein</fullName>
    </submittedName>
</protein>
<feature type="transmembrane region" description="Helical" evidence="1">
    <location>
        <begin position="93"/>
        <end position="114"/>
    </location>
</feature>
<gene>
    <name evidence="2" type="ORF">KN1_28270</name>
</gene>
<name>A0A8D5U840_9CREN</name>
<evidence type="ECO:0000256" key="1">
    <source>
        <dbReference type="SAM" id="Phobius"/>
    </source>
</evidence>
<feature type="transmembrane region" description="Helical" evidence="1">
    <location>
        <begin position="12"/>
        <end position="29"/>
    </location>
</feature>
<sequence length="174" mass="19117">MIKTYLKRGNIISLVASLIILAGLVLLDLKGISYALSPQFLAIMWVVWFLAIPSFMSYHKSDLERPKLMDYFAIPAIIITFFGLILASLGDFLGIEIILLGYTLEPVAGISIYLTTKKFSYVNSSLFFWGAVVFTAGLPLYLVNLGIVSIAGDIVKMVGIVGLLMNSRLMAEAK</sequence>
<dbReference type="AlphaFoldDB" id="A0A8D5U840"/>
<keyword evidence="1" id="KW-1133">Transmembrane helix</keyword>
<proteinExistence type="predicted"/>
<feature type="transmembrane region" description="Helical" evidence="1">
    <location>
        <begin position="126"/>
        <end position="148"/>
    </location>
</feature>
<keyword evidence="1" id="KW-0472">Membrane</keyword>
<accession>A0A8D5U840</accession>
<dbReference type="RefSeq" id="WP_221288324.1">
    <property type="nucleotide sequence ID" value="NZ_AP024597.1"/>
</dbReference>
<dbReference type="KEGG" id="csty:KN1_28270"/>
<keyword evidence="3" id="KW-1185">Reference proteome</keyword>
<reference evidence="2 3" key="1">
    <citation type="submission" date="2021-04" db="EMBL/GenBank/DDBJ databases">
        <title>Complete genome sequence of Stygiolobus sp. KN-1.</title>
        <authorList>
            <person name="Nakamura K."/>
            <person name="Sakai H."/>
            <person name="Kurosawa N."/>
        </authorList>
    </citation>
    <scope>NUCLEOTIDE SEQUENCE [LARGE SCALE GENOMIC DNA]</scope>
    <source>
        <strain evidence="2 3">KN-1</strain>
    </source>
</reference>
<organism evidence="2 3">
    <name type="scientific">Stygiolobus caldivivus</name>
    <dbReference type="NCBI Taxonomy" id="2824673"/>
    <lineage>
        <taxon>Archaea</taxon>
        <taxon>Thermoproteota</taxon>
        <taxon>Thermoprotei</taxon>
        <taxon>Sulfolobales</taxon>
        <taxon>Sulfolobaceae</taxon>
        <taxon>Stygiolobus</taxon>
    </lineage>
</organism>
<evidence type="ECO:0000313" key="2">
    <source>
        <dbReference type="EMBL" id="BCU71530.1"/>
    </source>
</evidence>
<feature type="transmembrane region" description="Helical" evidence="1">
    <location>
        <begin position="35"/>
        <end position="56"/>
    </location>
</feature>
<feature type="transmembrane region" description="Helical" evidence="1">
    <location>
        <begin position="68"/>
        <end position="87"/>
    </location>
</feature>
<evidence type="ECO:0000313" key="3">
    <source>
        <dbReference type="Proteomes" id="UP000825123"/>
    </source>
</evidence>
<keyword evidence="1" id="KW-0812">Transmembrane</keyword>
<dbReference type="Proteomes" id="UP000825123">
    <property type="component" value="Chromosome"/>
</dbReference>